<feature type="transmembrane region" description="Helical" evidence="1">
    <location>
        <begin position="108"/>
        <end position="127"/>
    </location>
</feature>
<gene>
    <name evidence="2" type="ORF">MNBD_GAMMA25-2464</name>
</gene>
<protein>
    <submittedName>
        <fullName evidence="2">Uncharacterized protein</fullName>
    </submittedName>
</protein>
<feature type="transmembrane region" description="Helical" evidence="1">
    <location>
        <begin position="184"/>
        <end position="206"/>
    </location>
</feature>
<keyword evidence="1" id="KW-0812">Transmembrane</keyword>
<evidence type="ECO:0000313" key="2">
    <source>
        <dbReference type="EMBL" id="VAX10815.1"/>
    </source>
</evidence>
<reference evidence="2" key="1">
    <citation type="submission" date="2018-06" db="EMBL/GenBank/DDBJ databases">
        <authorList>
            <person name="Zhirakovskaya E."/>
        </authorList>
    </citation>
    <scope>NUCLEOTIDE SEQUENCE</scope>
</reference>
<feature type="transmembrane region" description="Helical" evidence="1">
    <location>
        <begin position="139"/>
        <end position="172"/>
    </location>
</feature>
<keyword evidence="1" id="KW-1133">Transmembrane helix</keyword>
<proteinExistence type="predicted"/>
<feature type="transmembrane region" description="Helical" evidence="1">
    <location>
        <begin position="32"/>
        <end position="49"/>
    </location>
</feature>
<accession>A0A3B1BWN8</accession>
<dbReference type="AlphaFoldDB" id="A0A3B1BWN8"/>
<feature type="transmembrane region" description="Helical" evidence="1">
    <location>
        <begin position="226"/>
        <end position="249"/>
    </location>
</feature>
<feature type="transmembrane region" description="Helical" evidence="1">
    <location>
        <begin position="83"/>
        <end position="101"/>
    </location>
</feature>
<organism evidence="2">
    <name type="scientific">hydrothermal vent metagenome</name>
    <dbReference type="NCBI Taxonomy" id="652676"/>
    <lineage>
        <taxon>unclassified sequences</taxon>
        <taxon>metagenomes</taxon>
        <taxon>ecological metagenomes</taxon>
    </lineage>
</organism>
<name>A0A3B1BWN8_9ZZZZ</name>
<keyword evidence="1" id="KW-0472">Membrane</keyword>
<dbReference type="EMBL" id="UOFY01000054">
    <property type="protein sequence ID" value="VAX10815.1"/>
    <property type="molecule type" value="Genomic_DNA"/>
</dbReference>
<feature type="transmembrane region" description="Helical" evidence="1">
    <location>
        <begin position="7"/>
        <end position="26"/>
    </location>
</feature>
<sequence>MNMQIELLIQTLIMPLLLSYVVYRAAPHNTPWQGSGIFLAWLVACFWILKLPALPPAEAVDWLWLAGLSFVLMQYLPRVYRKATVLFIFVSSLLLISWPLLQYELTAGLVIELLFIIMAVAVFVISNSSTPSPGLIVSMSATALAVCTALSGSLLIAQLAAALAAATGMFALAELGQRLQSSQLSAVILLPLVLLYFLLLAIARFYAEMPVGSALLLLLAPLSLCFNHRLAAAACLLLLIAATGWIFMLQDSAVYY</sequence>
<evidence type="ECO:0000256" key="1">
    <source>
        <dbReference type="SAM" id="Phobius"/>
    </source>
</evidence>